<proteinExistence type="predicted"/>
<reference evidence="3" key="1">
    <citation type="submission" date="2017-09" db="EMBL/GenBank/DDBJ databases">
        <authorList>
            <person name="Varghese N."/>
            <person name="Submissions S."/>
        </authorList>
    </citation>
    <scope>NUCLEOTIDE SEQUENCE [LARGE SCALE GENOMIC DNA]</scope>
    <source>
        <strain evidence="3">CGMCC 1.8913</strain>
    </source>
</reference>
<dbReference type="InterPro" id="IPR010982">
    <property type="entry name" value="Lambda_DNA-bd_dom_sf"/>
</dbReference>
<sequence>MWGLGKKRTRLGKWLDRTGYSQEDLVEASGVNRNTISKACSDPDYEPGAKVMRKIMKAVRDIEPDKDASSFWDI</sequence>
<keyword evidence="3" id="KW-1185">Reference proteome</keyword>
<dbReference type="OrthoDB" id="7568952at2"/>
<dbReference type="EMBL" id="OBEK01000003">
    <property type="protein sequence ID" value="SNZ14538.1"/>
    <property type="molecule type" value="Genomic_DNA"/>
</dbReference>
<dbReference type="InterPro" id="IPR001387">
    <property type="entry name" value="Cro/C1-type_HTH"/>
</dbReference>
<evidence type="ECO:0000313" key="3">
    <source>
        <dbReference type="Proteomes" id="UP000219356"/>
    </source>
</evidence>
<name>A0A285NZA3_9BACI</name>
<evidence type="ECO:0000259" key="1">
    <source>
        <dbReference type="Pfam" id="PF01381"/>
    </source>
</evidence>
<gene>
    <name evidence="2" type="ORF">SAMN05421503_2460</name>
</gene>
<dbReference type="Pfam" id="PF01381">
    <property type="entry name" value="HTH_3"/>
    <property type="match status" value="1"/>
</dbReference>
<dbReference type="RefSeq" id="WP_097042523.1">
    <property type="nucleotide sequence ID" value="NZ_OBEK01000003.1"/>
</dbReference>
<dbReference type="CDD" id="cd00093">
    <property type="entry name" value="HTH_XRE"/>
    <property type="match status" value="1"/>
</dbReference>
<evidence type="ECO:0000313" key="2">
    <source>
        <dbReference type="EMBL" id="SNZ14538.1"/>
    </source>
</evidence>
<dbReference type="Proteomes" id="UP000219356">
    <property type="component" value="Unassembled WGS sequence"/>
</dbReference>
<dbReference type="AlphaFoldDB" id="A0A285NZA3"/>
<accession>A0A285NZA3</accession>
<dbReference type="GO" id="GO:0003677">
    <property type="term" value="F:DNA binding"/>
    <property type="evidence" value="ECO:0007669"/>
    <property type="project" value="InterPro"/>
</dbReference>
<feature type="domain" description="HTH cro/C1-type" evidence="1">
    <location>
        <begin position="17"/>
        <end position="58"/>
    </location>
</feature>
<organism evidence="2 3">
    <name type="scientific">Terribacillus aidingensis</name>
    <dbReference type="NCBI Taxonomy" id="586416"/>
    <lineage>
        <taxon>Bacteria</taxon>
        <taxon>Bacillati</taxon>
        <taxon>Bacillota</taxon>
        <taxon>Bacilli</taxon>
        <taxon>Bacillales</taxon>
        <taxon>Bacillaceae</taxon>
        <taxon>Terribacillus</taxon>
    </lineage>
</organism>
<protein>
    <submittedName>
        <fullName evidence="2">Helix-turn-helix</fullName>
    </submittedName>
</protein>
<dbReference type="Gene3D" id="1.10.260.40">
    <property type="entry name" value="lambda repressor-like DNA-binding domains"/>
    <property type="match status" value="1"/>
</dbReference>
<dbReference type="SUPFAM" id="SSF47413">
    <property type="entry name" value="lambda repressor-like DNA-binding domains"/>
    <property type="match status" value="1"/>
</dbReference>